<evidence type="ECO:0000256" key="4">
    <source>
        <dbReference type="ARBA" id="ARBA00013044"/>
    </source>
</evidence>
<dbReference type="PANTHER" id="PTHR11200">
    <property type="entry name" value="INOSITOL 5-PHOSPHATASE"/>
    <property type="match status" value="1"/>
</dbReference>
<dbReference type="Gene3D" id="3.60.10.10">
    <property type="entry name" value="Endonuclease/exonuclease/phosphatase"/>
    <property type="match status" value="1"/>
</dbReference>
<sequence length="1060" mass="119059">MSTLRGYKIFTRKLPNSKNSIIIESVHNNSFLLIQQGAAITLEPEIAENFKKSYEKFVDAFGLLGILRLSQDELYLLAVVGVFSVGQLYNCDVYKITNVQCISLDRDLTEVYDPRIVELQRLLSSGSFYFAHSSDRSNLFDITVCTQKRFDNVVDYRFFWNRTLCFPLEKYGIDPDSWLIRCMCGSVLIRTIYVGHRTARVAIISRLSCERVGTRFNVRGVNDDGHVANFVESEQLILYEEQESSFVQIRGSVPLFWEQPGIQVGSHKVKLRTVEISMPAFERHFQLLKKIYGNISTVNLLGSKEGEKLLSTAFQTALKGSSHVDVPLIPYDYHAQMKISKESINELLRKLEPLIKENQFFHKANDCVYRTQMGVIRTNCLDCLDRTNSVQILIGMKALTAQLADLKMDQVKGNIITRFEEVIKDLWIKNGDQCSVIYAGTGALEGKSKFKDASRSLARTIQNNLMDSSKQEAFDLFLFGCNFGNHAYDKAANLVPSTVLKGGYYFYECPGALEALVEKQDEISTKEKLSVFAGTWNVNGGKNMYNVAFRHEQSLDAWIFPTLNIFRQKTYDIIAIGLEEIVDLNASNLMKASTTNQRVWRDGIRKSIIDATNEKYVVAVCEQLVGVCLLVFLKPIILPRVRDLCVDEVKTGMGGATGNKGSIAVRMTVDATSLCFVCSHFAAGQHEVSARNEDFMTAWKKIRFPMGRTIDSHDVVFWLGDFNYRVSLSGDDVKSAVRAQNFSHLAEYDQLTQQRVTGAAFPGFLEGPLNFAPTYKYDTFSDDYDTSEKCRAPAWTDRVLWLDQSFGASSVHLIYYGRSELKTSDHRPVGAMFEVDVYKPDPSKVEDAFQDVIGSLGPPDSTILCWIDGEPGFPQILYKEIFDKVQQLSINILLSKIQGADLWLVLPSGSDALAALSMDDIALTSGHKLHVRLKSPDWAEDYMGRFPKLFKVASAVHLNMEAFGDWNSVNINLDDDDDDGGLYFRKQNDISPVSSRSDVLGMAPSPRVEQEILVNASPRFAVPPPPPRNTSGGTPFENSEIPKVPPRPSPLHWPPPNGKA</sequence>
<dbReference type="Pfam" id="PF22669">
    <property type="entry name" value="Exo_endo_phos2"/>
    <property type="match status" value="1"/>
</dbReference>
<evidence type="ECO:0000313" key="8">
    <source>
        <dbReference type="Proteomes" id="UP000887540"/>
    </source>
</evidence>
<dbReference type="GO" id="GO:0046856">
    <property type="term" value="P:phosphatidylinositol dephosphorylation"/>
    <property type="evidence" value="ECO:0007669"/>
    <property type="project" value="InterPro"/>
</dbReference>
<dbReference type="InterPro" id="IPR002013">
    <property type="entry name" value="SAC_dom"/>
</dbReference>
<feature type="domain" description="SAC" evidence="7">
    <location>
        <begin position="119"/>
        <end position="440"/>
    </location>
</feature>
<comment type="catalytic activity">
    <reaction evidence="1">
        <text>a 1,2-diacyl-sn-glycero-3-phospho-(1D-myo-inositol-4,5-bisphosphate) + H2O = a 1,2-diacyl-sn-glycero-3-phospho-(1D-myo-inositol 4-phosphate) + phosphate</text>
        <dbReference type="Rhea" id="RHEA:22764"/>
        <dbReference type="ChEBI" id="CHEBI:15377"/>
        <dbReference type="ChEBI" id="CHEBI:43474"/>
        <dbReference type="ChEBI" id="CHEBI:58178"/>
        <dbReference type="ChEBI" id="CHEBI:58456"/>
        <dbReference type="EC" id="3.1.3.36"/>
    </reaction>
</comment>
<dbReference type="InterPro" id="IPR000300">
    <property type="entry name" value="IPPc"/>
</dbReference>
<keyword evidence="5" id="KW-0378">Hydrolase</keyword>
<dbReference type="WBParaSite" id="ACRNAN_Path_1064.g4082.t1">
    <property type="protein sequence ID" value="ACRNAN_Path_1064.g4082.t1"/>
    <property type="gene ID" value="ACRNAN_Path_1064.g4082"/>
</dbReference>
<evidence type="ECO:0000256" key="2">
    <source>
        <dbReference type="ARBA" id="ARBA00008943"/>
    </source>
</evidence>
<dbReference type="GO" id="GO:0098793">
    <property type="term" value="C:presynapse"/>
    <property type="evidence" value="ECO:0007669"/>
    <property type="project" value="GOC"/>
</dbReference>
<dbReference type="SMART" id="SM01165">
    <property type="entry name" value="DUF1866"/>
    <property type="match status" value="1"/>
</dbReference>
<organism evidence="8 9">
    <name type="scientific">Acrobeloides nanus</name>
    <dbReference type="NCBI Taxonomy" id="290746"/>
    <lineage>
        <taxon>Eukaryota</taxon>
        <taxon>Metazoa</taxon>
        <taxon>Ecdysozoa</taxon>
        <taxon>Nematoda</taxon>
        <taxon>Chromadorea</taxon>
        <taxon>Rhabditida</taxon>
        <taxon>Tylenchina</taxon>
        <taxon>Cephalobomorpha</taxon>
        <taxon>Cephaloboidea</taxon>
        <taxon>Cephalobidae</taxon>
        <taxon>Acrobeloides</taxon>
    </lineage>
</organism>
<evidence type="ECO:0000313" key="9">
    <source>
        <dbReference type="WBParaSite" id="ACRNAN_Path_1064.g4082.t1"/>
    </source>
</evidence>
<dbReference type="SMART" id="SM00128">
    <property type="entry name" value="IPPc"/>
    <property type="match status" value="1"/>
</dbReference>
<keyword evidence="8" id="KW-1185">Reference proteome</keyword>
<dbReference type="InterPro" id="IPR012677">
    <property type="entry name" value="Nucleotide-bd_a/b_plait_sf"/>
</dbReference>
<comment type="similarity">
    <text evidence="2">Belongs to the synaptojanin family.</text>
</comment>
<dbReference type="InterPro" id="IPR036691">
    <property type="entry name" value="Endo/exonu/phosph_ase_sf"/>
</dbReference>
<dbReference type="AlphaFoldDB" id="A0A914BV39"/>
<dbReference type="PROSITE" id="PS50275">
    <property type="entry name" value="SAC"/>
    <property type="match status" value="1"/>
</dbReference>
<comment type="similarity">
    <text evidence="3">In the central section; belongs to the inositol 1,4,5-trisphosphate 5-phosphatase family.</text>
</comment>
<proteinExistence type="inferred from homology"/>
<name>A0A914BV39_9BILA</name>
<evidence type="ECO:0000256" key="3">
    <source>
        <dbReference type="ARBA" id="ARBA00009678"/>
    </source>
</evidence>
<evidence type="ECO:0000256" key="6">
    <source>
        <dbReference type="SAM" id="MobiDB-lite"/>
    </source>
</evidence>
<dbReference type="Proteomes" id="UP000887540">
    <property type="component" value="Unplaced"/>
</dbReference>
<accession>A0A914BV39</accession>
<feature type="region of interest" description="Disordered" evidence="6">
    <location>
        <begin position="1017"/>
        <end position="1060"/>
    </location>
</feature>
<protein>
    <recommendedName>
        <fullName evidence="4">phosphoinositide 5-phosphatase</fullName>
        <ecNumber evidence="4">3.1.3.36</ecNumber>
    </recommendedName>
</protein>
<dbReference type="InterPro" id="IPR015047">
    <property type="entry name" value="SYNJ1/2_RRM"/>
</dbReference>
<dbReference type="GO" id="GO:0004439">
    <property type="term" value="F:phosphatidylinositol-4,5-bisphosphate 5-phosphatase activity"/>
    <property type="evidence" value="ECO:0007669"/>
    <property type="project" value="UniProtKB-EC"/>
</dbReference>
<evidence type="ECO:0000256" key="1">
    <source>
        <dbReference type="ARBA" id="ARBA00001786"/>
    </source>
</evidence>
<dbReference type="SUPFAM" id="SSF56219">
    <property type="entry name" value="DNase I-like"/>
    <property type="match status" value="1"/>
</dbReference>
<evidence type="ECO:0000256" key="5">
    <source>
        <dbReference type="ARBA" id="ARBA00022801"/>
    </source>
</evidence>
<dbReference type="EC" id="3.1.3.36" evidence="4"/>
<reference evidence="9" key="1">
    <citation type="submission" date="2022-11" db="UniProtKB">
        <authorList>
            <consortium name="WormBaseParasite"/>
        </authorList>
    </citation>
    <scope>IDENTIFICATION</scope>
</reference>
<dbReference type="Pfam" id="PF02383">
    <property type="entry name" value="Syja_N"/>
    <property type="match status" value="1"/>
</dbReference>
<feature type="compositionally biased region" description="Pro residues" evidence="6">
    <location>
        <begin position="1043"/>
        <end position="1060"/>
    </location>
</feature>
<dbReference type="InterPro" id="IPR046985">
    <property type="entry name" value="IP5"/>
</dbReference>
<dbReference type="GO" id="GO:0048488">
    <property type="term" value="P:synaptic vesicle endocytosis"/>
    <property type="evidence" value="ECO:0007669"/>
    <property type="project" value="TreeGrafter"/>
</dbReference>
<dbReference type="Gene3D" id="3.30.70.330">
    <property type="match status" value="1"/>
</dbReference>
<evidence type="ECO:0000259" key="7">
    <source>
        <dbReference type="PROSITE" id="PS50275"/>
    </source>
</evidence>
<dbReference type="PANTHER" id="PTHR11200:SF257">
    <property type="entry name" value="PHOSPHOINOSITIDE 5-PHOSPHATASE"/>
    <property type="match status" value="1"/>
</dbReference>
<dbReference type="Pfam" id="PF08952">
    <property type="entry name" value="DUF1866"/>
    <property type="match status" value="1"/>
</dbReference>